<comment type="caution">
    <text evidence="1">The sequence shown here is derived from an EMBL/GenBank/DDBJ whole genome shotgun (WGS) entry which is preliminary data.</text>
</comment>
<gene>
    <name evidence="1" type="ORF">ENV52_14780</name>
</gene>
<proteinExistence type="predicted"/>
<name>A0A7V6A677_9BACT</name>
<sequence length="295" mass="32154">MLALAPAAWPQDQGLRILSVEPLLPGMPPAYLRVETDYPMDLENVAASLAVNGREAASASLGGGFGGGRRFADYAVAVGEPGRKTITVTLQAGKQRLTASKTIEFRSPGGAVFLDYADGEAVWQRPQVQVYVYFLHHPVLTVNGKTVTFQQVSDPENPGHAVLTITEGWQPGLNRLECKGTNNAGQEVVRNLNLFWMKDGKVKQGDTFSLFLGYMGSKSGPFYYLGKTGPALAPGPSRWGTAFFLEGGHWLRSREKMLREVKAQAPGHEVITILVKKHFLGGVEVDRKLHLQVLP</sequence>
<protein>
    <submittedName>
        <fullName evidence="1">Uncharacterized protein</fullName>
    </submittedName>
</protein>
<dbReference type="AlphaFoldDB" id="A0A7V6A677"/>
<dbReference type="EMBL" id="DTGR01000226">
    <property type="protein sequence ID" value="HHS30950.1"/>
    <property type="molecule type" value="Genomic_DNA"/>
</dbReference>
<reference evidence="1" key="1">
    <citation type="journal article" date="2020" name="mSystems">
        <title>Genome- and Community-Level Interaction Insights into Carbon Utilization and Element Cycling Functions of Hydrothermarchaeota in Hydrothermal Sediment.</title>
        <authorList>
            <person name="Zhou Z."/>
            <person name="Liu Y."/>
            <person name="Xu W."/>
            <person name="Pan J."/>
            <person name="Luo Z.H."/>
            <person name="Li M."/>
        </authorList>
    </citation>
    <scope>NUCLEOTIDE SEQUENCE [LARGE SCALE GENOMIC DNA]</scope>
    <source>
        <strain evidence="1">SpSt-767</strain>
    </source>
</reference>
<evidence type="ECO:0000313" key="1">
    <source>
        <dbReference type="EMBL" id="HHS30950.1"/>
    </source>
</evidence>
<accession>A0A7V6A677</accession>
<organism evidence="1">
    <name type="scientific">Desulfobacca acetoxidans</name>
    <dbReference type="NCBI Taxonomy" id="60893"/>
    <lineage>
        <taxon>Bacteria</taxon>
        <taxon>Pseudomonadati</taxon>
        <taxon>Thermodesulfobacteriota</taxon>
        <taxon>Desulfobaccia</taxon>
        <taxon>Desulfobaccales</taxon>
        <taxon>Desulfobaccaceae</taxon>
        <taxon>Desulfobacca</taxon>
    </lineage>
</organism>